<dbReference type="Pfam" id="PF12777">
    <property type="entry name" value="MT"/>
    <property type="match status" value="2"/>
</dbReference>
<dbReference type="Gene3D" id="3.40.50.300">
    <property type="entry name" value="P-loop containing nucleotide triphosphate hydrolases"/>
    <property type="match status" value="5"/>
</dbReference>
<dbReference type="Pfam" id="PF18198">
    <property type="entry name" value="AAA_lid_11"/>
    <property type="match status" value="1"/>
</dbReference>
<keyword evidence="5" id="KW-0547">Nucleotide-binding</keyword>
<evidence type="ECO:0000256" key="7">
    <source>
        <dbReference type="ARBA" id="ARBA00023017"/>
    </source>
</evidence>
<dbReference type="Gene3D" id="1.10.8.1220">
    <property type="match status" value="1"/>
</dbReference>
<keyword evidence="10" id="KW-0505">Motor protein</keyword>
<dbReference type="EMBL" id="JAKZEL010000002">
    <property type="protein sequence ID" value="KAI4547137.1"/>
    <property type="molecule type" value="Genomic_DNA"/>
</dbReference>
<dbReference type="FunFam" id="1.20.920.20:FF:000001">
    <property type="entry name" value="dynein heavy chain 2, axonemal"/>
    <property type="match status" value="1"/>
</dbReference>
<evidence type="ECO:0000256" key="2">
    <source>
        <dbReference type="ARBA" id="ARBA00008887"/>
    </source>
</evidence>
<evidence type="ECO:0000256" key="4">
    <source>
        <dbReference type="ARBA" id="ARBA00022701"/>
    </source>
</evidence>
<dbReference type="GO" id="GO:0005874">
    <property type="term" value="C:microtubule"/>
    <property type="evidence" value="ECO:0007669"/>
    <property type="project" value="UniProtKB-KW"/>
</dbReference>
<comment type="caution">
    <text evidence="15">The sequence shown here is derived from an EMBL/GenBank/DDBJ whole genome shotgun (WGS) entry which is preliminary data.</text>
</comment>
<dbReference type="Pfam" id="PF12780">
    <property type="entry name" value="AAA_8"/>
    <property type="match status" value="1"/>
</dbReference>
<dbReference type="Pfam" id="PF12781">
    <property type="entry name" value="AAA_9"/>
    <property type="match status" value="1"/>
</dbReference>
<feature type="coiled-coil region" evidence="13">
    <location>
        <begin position="990"/>
        <end position="1031"/>
    </location>
</feature>
<dbReference type="InterPro" id="IPR041658">
    <property type="entry name" value="AAA_lid_11"/>
</dbReference>
<dbReference type="GO" id="GO:0030286">
    <property type="term" value="C:dynein complex"/>
    <property type="evidence" value="ECO:0007669"/>
    <property type="project" value="UniProtKB-KW"/>
</dbReference>
<dbReference type="SUPFAM" id="SSF52540">
    <property type="entry name" value="P-loop containing nucleoside triphosphate hydrolases"/>
    <property type="match status" value="2"/>
</dbReference>
<keyword evidence="12" id="KW-0966">Cell projection</keyword>
<organism evidence="15 16">
    <name type="scientific">Ovis ammon polii</name>
    <dbReference type="NCBI Taxonomy" id="230172"/>
    <lineage>
        <taxon>Eukaryota</taxon>
        <taxon>Metazoa</taxon>
        <taxon>Chordata</taxon>
        <taxon>Craniata</taxon>
        <taxon>Vertebrata</taxon>
        <taxon>Euteleostomi</taxon>
        <taxon>Mammalia</taxon>
        <taxon>Eutheria</taxon>
        <taxon>Laurasiatheria</taxon>
        <taxon>Artiodactyla</taxon>
        <taxon>Ruminantia</taxon>
        <taxon>Pecora</taxon>
        <taxon>Bovidae</taxon>
        <taxon>Caprinae</taxon>
        <taxon>Ovis</taxon>
    </lineage>
</organism>
<comment type="similarity">
    <text evidence="2">Belongs to the dynein heavy chain family.</text>
</comment>
<keyword evidence="6" id="KW-0067">ATP-binding</keyword>
<dbReference type="CDD" id="cd00009">
    <property type="entry name" value="AAA"/>
    <property type="match status" value="1"/>
</dbReference>
<proteinExistence type="inferred from homology"/>
<dbReference type="InterPro" id="IPR041228">
    <property type="entry name" value="Dynein_C"/>
</dbReference>
<dbReference type="FunFam" id="3.40.50.300:FF:000362">
    <property type="entry name" value="Dynein, axonemal, heavy chain 6"/>
    <property type="match status" value="1"/>
</dbReference>
<dbReference type="InterPro" id="IPR035706">
    <property type="entry name" value="AAA_9"/>
</dbReference>
<dbReference type="GO" id="GO:0051959">
    <property type="term" value="F:dynein light intermediate chain binding"/>
    <property type="evidence" value="ECO:0007669"/>
    <property type="project" value="InterPro"/>
</dbReference>
<dbReference type="Gene3D" id="1.10.8.720">
    <property type="entry name" value="Region D6 of dynein motor"/>
    <property type="match status" value="1"/>
</dbReference>
<name>A0AAD4YH84_OVIAM</name>
<dbReference type="Proteomes" id="UP001214576">
    <property type="component" value="Unassembled WGS sequence"/>
</dbReference>
<evidence type="ECO:0000256" key="8">
    <source>
        <dbReference type="ARBA" id="ARBA00023054"/>
    </source>
</evidence>
<keyword evidence="7" id="KW-0243">Dynein</keyword>
<evidence type="ECO:0000256" key="5">
    <source>
        <dbReference type="ARBA" id="ARBA00022741"/>
    </source>
</evidence>
<dbReference type="Gene3D" id="1.20.920.30">
    <property type="match status" value="1"/>
</dbReference>
<dbReference type="InterPro" id="IPR003593">
    <property type="entry name" value="AAA+_ATPase"/>
</dbReference>
<evidence type="ECO:0000313" key="16">
    <source>
        <dbReference type="Proteomes" id="UP001214576"/>
    </source>
</evidence>
<feature type="domain" description="AAA+ ATPase" evidence="14">
    <location>
        <begin position="240"/>
        <end position="393"/>
    </location>
</feature>
<evidence type="ECO:0000256" key="6">
    <source>
        <dbReference type="ARBA" id="ARBA00022840"/>
    </source>
</evidence>
<evidence type="ECO:0000256" key="9">
    <source>
        <dbReference type="ARBA" id="ARBA00023069"/>
    </source>
</evidence>
<dbReference type="InterPro" id="IPR024743">
    <property type="entry name" value="Dynein_HC_stalk"/>
</dbReference>
<dbReference type="Pfam" id="PF18199">
    <property type="entry name" value="Dynein_C"/>
    <property type="match status" value="1"/>
</dbReference>
<keyword evidence="3" id="KW-0963">Cytoplasm</keyword>
<accession>A0AAD4YH84</accession>
<dbReference type="FunFam" id="3.40.50.300:FF:002141">
    <property type="entry name" value="Dynein heavy chain"/>
    <property type="match status" value="1"/>
</dbReference>
<keyword evidence="9" id="KW-0969">Cilium</keyword>
<dbReference type="InterPro" id="IPR043160">
    <property type="entry name" value="Dynein_C_barrel"/>
</dbReference>
<keyword evidence="16" id="KW-1185">Reference proteome</keyword>
<evidence type="ECO:0000256" key="10">
    <source>
        <dbReference type="ARBA" id="ARBA00023175"/>
    </source>
</evidence>
<dbReference type="PANTHER" id="PTHR22878:SF67">
    <property type="entry name" value="DYNEIN AXONEMAL HEAVY CHAIN 6"/>
    <property type="match status" value="1"/>
</dbReference>
<evidence type="ECO:0000313" key="15">
    <source>
        <dbReference type="EMBL" id="KAI4547137.1"/>
    </source>
</evidence>
<evidence type="ECO:0000256" key="13">
    <source>
        <dbReference type="SAM" id="Coils"/>
    </source>
</evidence>
<reference evidence="15" key="1">
    <citation type="submission" date="2022-03" db="EMBL/GenBank/DDBJ databases">
        <title>Genomic analyses of argali, domestic sheep and their hybrids provide insights into chromosomal evolution, heterosis and genetic basis of agronomic traits.</title>
        <authorList>
            <person name="Li M."/>
        </authorList>
    </citation>
    <scope>NUCLEOTIDE SEQUENCE</scope>
    <source>
        <strain evidence="15">CAU-MHL-2022a</strain>
        <tissue evidence="15">Skin</tissue>
    </source>
</reference>
<feature type="domain" description="AAA+ ATPase" evidence="14">
    <location>
        <begin position="542"/>
        <end position="700"/>
    </location>
</feature>
<dbReference type="PANTHER" id="PTHR22878">
    <property type="entry name" value="DYNEIN HEAVY CHAIN 6, AXONEMAL-LIKE-RELATED"/>
    <property type="match status" value="1"/>
</dbReference>
<dbReference type="InterPro" id="IPR027417">
    <property type="entry name" value="P-loop_NTPase"/>
</dbReference>
<dbReference type="Gene3D" id="3.10.490.20">
    <property type="match status" value="1"/>
</dbReference>
<dbReference type="GO" id="GO:0005930">
    <property type="term" value="C:axoneme"/>
    <property type="evidence" value="ECO:0007669"/>
    <property type="project" value="UniProtKB-SubCell"/>
</dbReference>
<comment type="subcellular location">
    <subcellularLocation>
        <location evidence="1">Cytoplasm</location>
        <location evidence="1">Cytoskeleton</location>
        <location evidence="1">Cilium axoneme</location>
    </subcellularLocation>
</comment>
<dbReference type="InterPro" id="IPR041589">
    <property type="entry name" value="DNAH3_AAA_lid_1"/>
</dbReference>
<dbReference type="GO" id="GO:0045505">
    <property type="term" value="F:dynein intermediate chain binding"/>
    <property type="evidence" value="ECO:0007669"/>
    <property type="project" value="InterPro"/>
</dbReference>
<dbReference type="GO" id="GO:0008569">
    <property type="term" value="F:minus-end-directed microtubule motor activity"/>
    <property type="evidence" value="ECO:0007669"/>
    <property type="project" value="InterPro"/>
</dbReference>
<keyword evidence="11" id="KW-0206">Cytoskeleton</keyword>
<evidence type="ECO:0000256" key="12">
    <source>
        <dbReference type="ARBA" id="ARBA00023273"/>
    </source>
</evidence>
<dbReference type="InterPro" id="IPR024317">
    <property type="entry name" value="Dynein_heavy_chain_D4_dom"/>
</dbReference>
<dbReference type="Pfam" id="PF17857">
    <property type="entry name" value="AAA_lid_1"/>
    <property type="match status" value="1"/>
</dbReference>
<protein>
    <recommendedName>
        <fullName evidence="14">AAA+ ATPase domain-containing protein</fullName>
    </recommendedName>
</protein>
<dbReference type="InterPro" id="IPR026983">
    <property type="entry name" value="DHC"/>
</dbReference>
<dbReference type="GO" id="GO:0005524">
    <property type="term" value="F:ATP binding"/>
    <property type="evidence" value="ECO:0007669"/>
    <property type="project" value="UniProtKB-KW"/>
</dbReference>
<keyword evidence="8 13" id="KW-0175">Coiled coil</keyword>
<dbReference type="InterPro" id="IPR042219">
    <property type="entry name" value="AAA_lid_11_sf"/>
</dbReference>
<dbReference type="Pfam" id="PF17852">
    <property type="entry name" value="Dynein_AAA_lid"/>
    <property type="match status" value="1"/>
</dbReference>
<evidence type="ECO:0000259" key="14">
    <source>
        <dbReference type="SMART" id="SM00382"/>
    </source>
</evidence>
<gene>
    <name evidence="15" type="ORF">MG293_003692</name>
</gene>
<sequence length="1853" mass="211516">MNTVLDDNKMLCLANSERIKLTPQIHMLFEVQDLKVASPATVSRCGMVFVDPEELKWMPYVKTWMRSVSKKLSEETQEYILNLFQRYVDDGLNFINKKCHQAIPQVDISKVTTLCCLLESLILEKDRVNLTMEQTKLNTILCQTFVFCYLWSLGGNLTENHWDSFDTFIRTQFDDNPDARLPSSGDLWSIHMDFDTKRLDPWERIIPTFKYSRDTPFFEMLVPTADTVRFGYLMEKLLAVKHSVLFTGITGVGKSVIAKGLLNRIQESAGYVPVYLNFSAQTSSSRTQEIIESKLERKRKNILGAPGNKRVVIFVDDLNMPRLDRYGSQPPIELLRQYQDFGGFYDRNKLFWKDIQDVTIVSACAPPGGGRNPVTPRFIRHFSMLCLPMPSEHSLKQIFQAILNGFLTDFTPAVKQTASNIVEASVEIYNRMSVDLLPTPAKSHYVFNLRDLSKCVQDKHFGIAIGLEYFLTRPIIFGDFIKFGADRSDRIYDDMPDMEKIANVLQDYLDDYNLINPKEVKLVFFQDAIEHVSRIARMIRQERGNALLVGVGGTGKQSLTRLAAHICGYRCLQIELSRGYNYDSFQEDLRKLYKLAGVEDRNMVFLFTDTQIVVEEFLEDINNILNSGEVPNLFEKDELEQVLAATRPRAKEVGISEGNRDEVFQYFISRVRQKLHIVLCMSPVGEAFRSRCRMFPSLVNCCTIDWFVQWPREALLSVSKTFFSNVDAANEEMREKLSLMCVNVHLSVSNMAERYYVELRRRYYTTPTSYLELINLYLSMLTEKRKQLVSARERVKNGLTKLLETNVLVDKMKLDLSALEPVLLTKSQDVEALMDKLAVDQENADQVRSIVQEDEAIAKVKAEETQAIADDAQRDLEEALPALDAANKALDSLDKADISEIRVFTKPPDMVMTVMEAISILLNAKPDWPTAKQLLGDSNFLRRLLEYDKENIKPQILAKLQKYINNPDFVPEKVEKVSKACKSMCMWAELDITMATLKEKQALLRQVEEQIQALQDEYDKSVNEKESLAKTMALTKARLVRAGKLTAALGDEQVRWEESIQKFNEEISNIVGNVFIAAACVAYYGAFTAQYRQSLIEYWIQDCQSLEIPINPDFSLINTLGDPYEIRQWNTDGLPRDLTSTENGILVTQGRRWPLMIDPQDQLRETLDPALEPILLKQTFISGGRLLIRLGDSDIDYDKNFRFYMTTKLPNPHYLPEITSGAIKVRLKEAESTEQMINIAREKYRPVATQGSVMYFVIASLSEIDPMYQYSLKYFKQERPPKPEFPWLVTATWFACCDLEELFPVFKGLTQYIVLYPISVRIGSFETYINPPDRDAYSIMKEGDQLITTERVPTSYNFWHPELSSFHKLILIKCCKEEKVVFALTDFVIENLGKAFIETPPVDLPTLYQDMSYNTPLVFILSTGSDPMGAFQRFARESGYSERVQSISLGQGQGPIAERMIKDAMKSGNWVFLQNCHLAVSWMLAMEELIKTFTDPNVVIKDTFRLFLSSMPSSTFPVTVLQNSVKERKKFGPLGWNICYEFNDSDRECALLNLSLYCQEGKIPWDALIYITGEITYGGRVTDTWDQRCLRTVLKRFFSPETLQDGYKYSESGIYFAPLADSLQEFKDYIENLPLIDDPEIFGMHENANLVYQYKETNTLINTILEVQPRSSSGGEGKSNDEIVQELVASVRTRVPDELSFKYNMVPVYRDQATVIEAAKTVQFGQELPMDTELPSPEDGVLVHGMFMDASRWDNKDMVIEDALPGQMNPMLPVVHFEPRQNYEPSPTLYHSPLYKTGARAGTLSTTGNVLILALKCVLSWAGVKGSHLGAATAEDDGAEVPTVTVFEEVLCV</sequence>
<evidence type="ECO:0000256" key="11">
    <source>
        <dbReference type="ARBA" id="ARBA00023212"/>
    </source>
</evidence>
<keyword evidence="4" id="KW-0493">Microtubule</keyword>
<dbReference type="SMART" id="SM00382">
    <property type="entry name" value="AAA"/>
    <property type="match status" value="2"/>
</dbReference>
<dbReference type="InterPro" id="IPR041466">
    <property type="entry name" value="Dynein_AAA5_ext"/>
</dbReference>
<dbReference type="Gene3D" id="1.20.920.20">
    <property type="match status" value="1"/>
</dbReference>
<evidence type="ECO:0000256" key="1">
    <source>
        <dbReference type="ARBA" id="ARBA00004430"/>
    </source>
</evidence>
<dbReference type="Pfam" id="PF12775">
    <property type="entry name" value="AAA_7"/>
    <property type="match status" value="1"/>
</dbReference>
<evidence type="ECO:0000256" key="3">
    <source>
        <dbReference type="ARBA" id="ARBA00022490"/>
    </source>
</evidence>
<dbReference type="GO" id="GO:0007018">
    <property type="term" value="P:microtubule-based movement"/>
    <property type="evidence" value="ECO:0007669"/>
    <property type="project" value="InterPro"/>
</dbReference>